<organism evidence="1 2">
    <name type="scientific">Breznakibacter xylanolyticus</name>
    <dbReference type="NCBI Taxonomy" id="990"/>
    <lineage>
        <taxon>Bacteria</taxon>
        <taxon>Pseudomonadati</taxon>
        <taxon>Bacteroidota</taxon>
        <taxon>Bacteroidia</taxon>
        <taxon>Marinilabiliales</taxon>
        <taxon>Marinilabiliaceae</taxon>
        <taxon>Breznakibacter</taxon>
    </lineage>
</organism>
<dbReference type="EMBL" id="QKZK01000013">
    <property type="protein sequence ID" value="PZX16356.1"/>
    <property type="molecule type" value="Genomic_DNA"/>
</dbReference>
<reference evidence="1 2" key="1">
    <citation type="submission" date="2018-06" db="EMBL/GenBank/DDBJ databases">
        <title>Genomic Encyclopedia of Archaeal and Bacterial Type Strains, Phase II (KMG-II): from individual species to whole genera.</title>
        <authorList>
            <person name="Goeker M."/>
        </authorList>
    </citation>
    <scope>NUCLEOTIDE SEQUENCE [LARGE SCALE GENOMIC DNA]</scope>
    <source>
        <strain evidence="1 2">DSM 6779</strain>
    </source>
</reference>
<gene>
    <name evidence="1" type="ORF">LX69_01850</name>
</gene>
<feature type="non-terminal residue" evidence="1">
    <location>
        <position position="86"/>
    </location>
</feature>
<proteinExistence type="predicted"/>
<keyword evidence="2" id="KW-1185">Reference proteome</keyword>
<name>A0A2W7NST8_9BACT</name>
<sequence length="86" mass="9340">NTQSATVSWFPQPVVDLSIYSPIVGANIQPDEYFTCPENPVAITATPGFDHYLWSTDANERTNAITTAPPMGGNTLVWVEVTDANL</sequence>
<accession>A0A2W7NST8</accession>
<dbReference type="AlphaFoldDB" id="A0A2W7NST8"/>
<evidence type="ECO:0000313" key="1">
    <source>
        <dbReference type="EMBL" id="PZX16356.1"/>
    </source>
</evidence>
<dbReference type="Proteomes" id="UP000249239">
    <property type="component" value="Unassembled WGS sequence"/>
</dbReference>
<dbReference type="RefSeq" id="WP_170124312.1">
    <property type="nucleotide sequence ID" value="NZ_QKZK01000013.1"/>
</dbReference>
<feature type="non-terminal residue" evidence="1">
    <location>
        <position position="1"/>
    </location>
</feature>
<evidence type="ECO:0000313" key="2">
    <source>
        <dbReference type="Proteomes" id="UP000249239"/>
    </source>
</evidence>
<protein>
    <submittedName>
        <fullName evidence="1">Uncharacterized protein</fullName>
    </submittedName>
</protein>
<comment type="caution">
    <text evidence="1">The sequence shown here is derived from an EMBL/GenBank/DDBJ whole genome shotgun (WGS) entry which is preliminary data.</text>
</comment>